<name>A0A914UQV6_9BILA</name>
<protein>
    <recommendedName>
        <fullName evidence="1">Coiled-coil domain-containing protein 93</fullName>
    </recommendedName>
</protein>
<keyword evidence="2" id="KW-0175">Coiled coil</keyword>
<evidence type="ECO:0000256" key="2">
    <source>
        <dbReference type="SAM" id="Coils"/>
    </source>
</evidence>
<reference evidence="5" key="1">
    <citation type="submission" date="2022-11" db="UniProtKB">
        <authorList>
            <consortium name="WormBaseParasite"/>
        </authorList>
    </citation>
    <scope>IDENTIFICATION</scope>
</reference>
<evidence type="ECO:0000259" key="3">
    <source>
        <dbReference type="Pfam" id="PF09762"/>
    </source>
</evidence>
<dbReference type="Proteomes" id="UP000887566">
    <property type="component" value="Unplaced"/>
</dbReference>
<dbReference type="Pfam" id="PF09762">
    <property type="entry name" value="CCDC93_CC"/>
    <property type="match status" value="1"/>
</dbReference>
<sequence>MAERLRELMAEHDVIRQKEREFKEKCRRELTEMDAEIDRLEQPFQVTEDRTAAVAEHSAAGDELQRRRLELADLNRKVAALQRRIDEVPSQTELNQYQKRFLELYNQVASKHRETKQFYTLHNTLLDVKAYMKREIDLLDNIYNVQGLATQESYKRSFVQNLEDILTGVKQNKTKRKECPCGGNNRKKLTPEILERIEEVIEDCPATTLKQIKRRLKENQ</sequence>
<evidence type="ECO:0000313" key="4">
    <source>
        <dbReference type="Proteomes" id="UP000887566"/>
    </source>
</evidence>
<evidence type="ECO:0000256" key="1">
    <source>
        <dbReference type="ARBA" id="ARBA00016765"/>
    </source>
</evidence>
<feature type="domain" description="CCDC93 coiled-coil" evidence="3">
    <location>
        <begin position="2"/>
        <end position="175"/>
    </location>
</feature>
<dbReference type="AlphaFoldDB" id="A0A914UQV6"/>
<dbReference type="GO" id="GO:0006893">
    <property type="term" value="P:Golgi to plasma membrane transport"/>
    <property type="evidence" value="ECO:0007669"/>
    <property type="project" value="TreeGrafter"/>
</dbReference>
<dbReference type="InterPro" id="IPR019159">
    <property type="entry name" value="CCDC93_CC"/>
</dbReference>
<dbReference type="InterPro" id="IPR039116">
    <property type="entry name" value="CCDC93"/>
</dbReference>
<proteinExistence type="predicted"/>
<dbReference type="PANTHER" id="PTHR16441">
    <property type="entry name" value="FIDIPIDINE"/>
    <property type="match status" value="1"/>
</dbReference>
<keyword evidence="4" id="KW-1185">Reference proteome</keyword>
<accession>A0A914UQV6</accession>
<dbReference type="PANTHER" id="PTHR16441:SF0">
    <property type="entry name" value="COILED-COIL DOMAIN-CONTAINING PROTEIN 93"/>
    <property type="match status" value="1"/>
</dbReference>
<organism evidence="4 5">
    <name type="scientific">Plectus sambesii</name>
    <dbReference type="NCBI Taxonomy" id="2011161"/>
    <lineage>
        <taxon>Eukaryota</taxon>
        <taxon>Metazoa</taxon>
        <taxon>Ecdysozoa</taxon>
        <taxon>Nematoda</taxon>
        <taxon>Chromadorea</taxon>
        <taxon>Plectida</taxon>
        <taxon>Plectina</taxon>
        <taxon>Plectoidea</taxon>
        <taxon>Plectidae</taxon>
        <taxon>Plectus</taxon>
    </lineage>
</organism>
<feature type="coiled-coil region" evidence="2">
    <location>
        <begin position="64"/>
        <end position="91"/>
    </location>
</feature>
<evidence type="ECO:0000313" key="5">
    <source>
        <dbReference type="WBParaSite" id="PSAMB.scaffold11899size3070.g34487.t1"/>
    </source>
</evidence>
<dbReference type="WBParaSite" id="PSAMB.scaffold11899size3070.g34487.t1">
    <property type="protein sequence ID" value="PSAMB.scaffold11899size3070.g34487.t1"/>
    <property type="gene ID" value="PSAMB.scaffold11899size3070.g34487"/>
</dbReference>